<keyword evidence="3" id="KW-0732">Signal</keyword>
<organism evidence="4">
    <name type="scientific">Knufia peltigerae</name>
    <dbReference type="NCBI Taxonomy" id="1002370"/>
    <lineage>
        <taxon>Eukaryota</taxon>
        <taxon>Fungi</taxon>
        <taxon>Dikarya</taxon>
        <taxon>Ascomycota</taxon>
        <taxon>Pezizomycotina</taxon>
        <taxon>Eurotiomycetes</taxon>
        <taxon>Chaetothyriomycetidae</taxon>
        <taxon>Chaetothyriales</taxon>
        <taxon>Trichomeriaceae</taxon>
        <taxon>Knufia</taxon>
    </lineage>
</organism>
<name>A0AA38XSE0_9EURO</name>
<dbReference type="InterPro" id="IPR036249">
    <property type="entry name" value="Thioredoxin-like_sf"/>
</dbReference>
<evidence type="ECO:0000256" key="3">
    <source>
        <dbReference type="SAM" id="SignalP"/>
    </source>
</evidence>
<dbReference type="SUPFAM" id="SSF52833">
    <property type="entry name" value="Thioredoxin-like"/>
    <property type="match status" value="1"/>
</dbReference>
<dbReference type="EMBL" id="JAPDRN010000129">
    <property type="protein sequence ID" value="KAJ9619784.1"/>
    <property type="molecule type" value="Genomic_DNA"/>
</dbReference>
<dbReference type="AlphaFoldDB" id="A0AA38XSE0"/>
<sequence>MRTTFGGAVVAVVCAALIGACSQPQPPAAPEPTQPLDTRPTEPPVADPSEPVASGNTPAAADIAAIAGLGAQFDPARNPVADLETAKVEAQRGNKRIILEVGNAACEPCHALDEAVEGNGDLRRFRDAHYVWVKVNDSAENPNAAFLGQFPPLQGEHPHLLVIDADGTLLAPQPSEVMHKGKTHRAAPGGLSAAWPSTHGVGLLRAPSHSPTPHLNFSVRTPLPARTSVDAPSMQPTGTPMHSDHAERLHEPATELAEGGAGDGVTLPPQEALLDDAGTGEAALELAPPRHRLPQIALPDNVVLKGAVQKLVEQKARLDRLAAEGQLAGLLPPEWHGNGVRAIELSSFVQGVLPFLQPGERGETAPARLPVRHVLGDDSRWGLADVPEPKSLAWYLASDDRANAGSKDVAEAYLVGALGLAWMQEGRSRPGFLRAMDQDSLAARVTMLGYPPPSELALYSVTAHGQPQIWCVHGRRRLRPLVAPWLSVPLLTAYGVPAPVAWPGSFPPVEAVAEAIAAARPGKLLPEVDLGRVVAKIAEDASSEAWQPVSLLQLNTWSPRWPFFLGTFVGLPSLLLVTAALALPGAVEAATVAASLGFAGGAIGALAVPWIHARRKHLS</sequence>
<reference evidence="4" key="1">
    <citation type="submission" date="2022-10" db="EMBL/GenBank/DDBJ databases">
        <title>Culturing micro-colonial fungi from biological soil crusts in the Mojave desert and describing Neophaeococcomyces mojavensis, and introducing the new genera and species Taxawa tesnikishii.</title>
        <authorList>
            <person name="Kurbessoian T."/>
            <person name="Stajich J.E."/>
        </authorList>
    </citation>
    <scope>NUCLEOTIDE SEQUENCE</scope>
    <source>
        <strain evidence="4">TK_35</strain>
    </source>
</reference>
<accession>A0AA38XSE0</accession>
<evidence type="ECO:0000256" key="2">
    <source>
        <dbReference type="SAM" id="Phobius"/>
    </source>
</evidence>
<dbReference type="Gene3D" id="3.40.30.10">
    <property type="entry name" value="Glutaredoxin"/>
    <property type="match status" value="1"/>
</dbReference>
<evidence type="ECO:0000256" key="1">
    <source>
        <dbReference type="SAM" id="MobiDB-lite"/>
    </source>
</evidence>
<keyword evidence="2" id="KW-0472">Membrane</keyword>
<feature type="signal peptide" evidence="3">
    <location>
        <begin position="1"/>
        <end position="22"/>
    </location>
</feature>
<dbReference type="PROSITE" id="PS51257">
    <property type="entry name" value="PROKAR_LIPOPROTEIN"/>
    <property type="match status" value="1"/>
</dbReference>
<feature type="transmembrane region" description="Helical" evidence="2">
    <location>
        <begin position="590"/>
        <end position="611"/>
    </location>
</feature>
<feature type="region of interest" description="Disordered" evidence="1">
    <location>
        <begin position="23"/>
        <end position="56"/>
    </location>
</feature>
<protein>
    <recommendedName>
        <fullName evidence="5">Thioredoxin domain-containing protein</fullName>
    </recommendedName>
</protein>
<evidence type="ECO:0008006" key="5">
    <source>
        <dbReference type="Google" id="ProtNLM"/>
    </source>
</evidence>
<comment type="caution">
    <text evidence="4">The sequence shown here is derived from an EMBL/GenBank/DDBJ whole genome shotgun (WGS) entry which is preliminary data.</text>
</comment>
<dbReference type="Pfam" id="PF13899">
    <property type="entry name" value="Thioredoxin_7"/>
    <property type="match status" value="1"/>
</dbReference>
<feature type="compositionally biased region" description="Pro residues" evidence="1">
    <location>
        <begin position="24"/>
        <end position="33"/>
    </location>
</feature>
<keyword evidence="2" id="KW-0812">Transmembrane</keyword>
<evidence type="ECO:0000313" key="4">
    <source>
        <dbReference type="EMBL" id="KAJ9619784.1"/>
    </source>
</evidence>
<keyword evidence="2" id="KW-1133">Transmembrane helix</keyword>
<feature type="transmembrane region" description="Helical" evidence="2">
    <location>
        <begin position="561"/>
        <end position="583"/>
    </location>
</feature>
<proteinExistence type="predicted"/>
<feature type="chain" id="PRO_5041239281" description="Thioredoxin domain-containing protein" evidence="3">
    <location>
        <begin position="23"/>
        <end position="619"/>
    </location>
</feature>
<gene>
    <name evidence="4" type="ORF">H2204_012546</name>
</gene>